<dbReference type="FunFam" id="3.10.20.370:FF:000001">
    <property type="entry name" value="Retrovirus-related Pol polyprotein from transposon 17.6-like protein"/>
    <property type="match status" value="1"/>
</dbReference>
<dbReference type="Proteomes" id="UP000025227">
    <property type="component" value="Unplaced"/>
</dbReference>
<dbReference type="GO" id="GO:0016787">
    <property type="term" value="F:hydrolase activity"/>
    <property type="evidence" value="ECO:0007669"/>
    <property type="project" value="UniProtKB-KW"/>
</dbReference>
<name>A0A7I4YM38_HAECO</name>
<dbReference type="AlphaFoldDB" id="A0A7I4YM38"/>
<keyword evidence="5" id="KW-0255">Endonuclease</keyword>
<evidence type="ECO:0000313" key="10">
    <source>
        <dbReference type="WBParaSite" id="HCON_00111090-00001"/>
    </source>
</evidence>
<evidence type="ECO:0000256" key="6">
    <source>
        <dbReference type="ARBA" id="ARBA00022801"/>
    </source>
</evidence>
<keyword evidence="7" id="KW-0695">RNA-directed DNA polymerase</keyword>
<dbReference type="InterPro" id="IPR043128">
    <property type="entry name" value="Rev_trsase/Diguanyl_cyclase"/>
</dbReference>
<evidence type="ECO:0000313" key="9">
    <source>
        <dbReference type="Proteomes" id="UP000025227"/>
    </source>
</evidence>
<organism evidence="9 10">
    <name type="scientific">Haemonchus contortus</name>
    <name type="common">Barber pole worm</name>
    <dbReference type="NCBI Taxonomy" id="6289"/>
    <lineage>
        <taxon>Eukaryota</taxon>
        <taxon>Metazoa</taxon>
        <taxon>Ecdysozoa</taxon>
        <taxon>Nematoda</taxon>
        <taxon>Chromadorea</taxon>
        <taxon>Rhabditida</taxon>
        <taxon>Rhabditina</taxon>
        <taxon>Rhabditomorpha</taxon>
        <taxon>Strongyloidea</taxon>
        <taxon>Trichostrongylidae</taxon>
        <taxon>Haemonchus</taxon>
    </lineage>
</organism>
<dbReference type="InterPro" id="IPR000477">
    <property type="entry name" value="RT_dom"/>
</dbReference>
<dbReference type="CDD" id="cd09274">
    <property type="entry name" value="RNase_HI_RT_Ty3"/>
    <property type="match status" value="1"/>
</dbReference>
<proteinExistence type="predicted"/>
<keyword evidence="2" id="KW-0808">Transferase</keyword>
<dbReference type="Gene3D" id="3.10.20.370">
    <property type="match status" value="1"/>
</dbReference>
<accession>A0A7I4YM38</accession>
<dbReference type="Gene3D" id="3.10.10.10">
    <property type="entry name" value="HIV Type 1 Reverse Transcriptase, subunit A, domain 1"/>
    <property type="match status" value="1"/>
</dbReference>
<sequence>MPKGLVELVMEYEDVFAVSDLELSQTDLIKHDIDVGNAAPIRQRTRPVPYAMRVEVDRMLKDLKKREVIEDSQSPWASPIVLVAKKDGTIRLCVDYREVNKVTKKDSYPLPAIDVTLQNLKGKRFFTTLDLASGYWQVPLTDKAKEISAFTTTSGLFQFRVLPFGLTTAPAVFQRLMENVLGNLISTEVAVYIDDILISTESESRHYEVLSQVFEAFRKAHLKLKPQKCRLMENKIDFLGHIVSEHGVHTDPDKVKRIREYPRPQSVSQLRAFLGLAGYYRKFVLNFARVAKPLYDLTSIKKAFVWEDAQERAFEGLKKVLSEAPVLAQPNIEKATSGQRLFYIYTDASSVGVGAVLAQESDDGYLHPLHFASKPFSSAERNYHITDQEALAVMYALKKFHYFVYGVRTVVRTDHAPLKTLFKRANVSPRILRWALEIQRYDVVIEYIKGTANAVADALSRGIVKAKKK</sequence>
<keyword evidence="4" id="KW-0540">Nuclease</keyword>
<dbReference type="Pfam" id="PF00078">
    <property type="entry name" value="RVT_1"/>
    <property type="match status" value="1"/>
</dbReference>
<keyword evidence="3" id="KW-0548">Nucleotidyltransferase</keyword>
<protein>
    <recommendedName>
        <fullName evidence="1">RNA-directed DNA polymerase</fullName>
        <ecNumber evidence="1">2.7.7.49</ecNumber>
    </recommendedName>
</protein>
<dbReference type="InterPro" id="IPR041373">
    <property type="entry name" value="RT_RNaseH"/>
</dbReference>
<evidence type="ECO:0000256" key="7">
    <source>
        <dbReference type="ARBA" id="ARBA00022918"/>
    </source>
</evidence>
<dbReference type="SUPFAM" id="SSF56672">
    <property type="entry name" value="DNA/RNA polymerases"/>
    <property type="match status" value="1"/>
</dbReference>
<dbReference type="Gene3D" id="3.30.70.270">
    <property type="match status" value="2"/>
</dbReference>
<dbReference type="Pfam" id="PF17917">
    <property type="entry name" value="RT_RNaseH"/>
    <property type="match status" value="1"/>
</dbReference>
<evidence type="ECO:0000256" key="3">
    <source>
        <dbReference type="ARBA" id="ARBA00022695"/>
    </source>
</evidence>
<dbReference type="GO" id="GO:0003964">
    <property type="term" value="F:RNA-directed DNA polymerase activity"/>
    <property type="evidence" value="ECO:0007669"/>
    <property type="project" value="UniProtKB-KW"/>
</dbReference>
<evidence type="ECO:0000259" key="8">
    <source>
        <dbReference type="PROSITE" id="PS50878"/>
    </source>
</evidence>
<dbReference type="PANTHER" id="PTHR37984:SF5">
    <property type="entry name" value="PROTEIN NYNRIN-LIKE"/>
    <property type="match status" value="1"/>
</dbReference>
<dbReference type="OrthoDB" id="5920491at2759"/>
<dbReference type="InterPro" id="IPR043502">
    <property type="entry name" value="DNA/RNA_pol_sf"/>
</dbReference>
<evidence type="ECO:0000256" key="4">
    <source>
        <dbReference type="ARBA" id="ARBA00022722"/>
    </source>
</evidence>
<dbReference type="PROSITE" id="PS50878">
    <property type="entry name" value="RT_POL"/>
    <property type="match status" value="1"/>
</dbReference>
<dbReference type="GO" id="GO:0004519">
    <property type="term" value="F:endonuclease activity"/>
    <property type="evidence" value="ECO:0007669"/>
    <property type="project" value="UniProtKB-KW"/>
</dbReference>
<keyword evidence="6" id="KW-0378">Hydrolase</keyword>
<keyword evidence="9" id="KW-1185">Reference proteome</keyword>
<dbReference type="WBParaSite" id="HCON_00111090-00001">
    <property type="protein sequence ID" value="HCON_00111090-00001"/>
    <property type="gene ID" value="HCON_00111090"/>
</dbReference>
<dbReference type="PANTHER" id="PTHR37984">
    <property type="entry name" value="PROTEIN CBG26694"/>
    <property type="match status" value="1"/>
</dbReference>
<dbReference type="EC" id="2.7.7.49" evidence="1"/>
<dbReference type="OMA" id="VRTISEW"/>
<evidence type="ECO:0000256" key="1">
    <source>
        <dbReference type="ARBA" id="ARBA00012493"/>
    </source>
</evidence>
<evidence type="ECO:0000256" key="5">
    <source>
        <dbReference type="ARBA" id="ARBA00022759"/>
    </source>
</evidence>
<reference evidence="10" key="1">
    <citation type="submission" date="2020-12" db="UniProtKB">
        <authorList>
            <consortium name="WormBaseParasite"/>
        </authorList>
    </citation>
    <scope>IDENTIFICATION</scope>
    <source>
        <strain evidence="10">MHco3</strain>
    </source>
</reference>
<feature type="domain" description="Reverse transcriptase" evidence="8">
    <location>
        <begin position="64"/>
        <end position="243"/>
    </location>
</feature>
<dbReference type="FunFam" id="3.30.70.270:FF:000020">
    <property type="entry name" value="Transposon Tf2-6 polyprotein-like Protein"/>
    <property type="match status" value="1"/>
</dbReference>
<dbReference type="CDD" id="cd01647">
    <property type="entry name" value="RT_LTR"/>
    <property type="match status" value="1"/>
</dbReference>
<evidence type="ECO:0000256" key="2">
    <source>
        <dbReference type="ARBA" id="ARBA00022679"/>
    </source>
</evidence>
<dbReference type="InterPro" id="IPR050951">
    <property type="entry name" value="Retrovirus_Pol_polyprotein"/>
</dbReference>